<dbReference type="AlphaFoldDB" id="A0A4R4FDM9"/>
<dbReference type="Proteomes" id="UP000295710">
    <property type="component" value="Unassembled WGS sequence"/>
</dbReference>
<proteinExistence type="predicted"/>
<protein>
    <submittedName>
        <fullName evidence="1">Uncharacterized protein</fullName>
    </submittedName>
</protein>
<sequence>MARKIKTKNLVNTRLAANYGGWTYCTECGENIGYLCYATYDKVEFQYECNCGNHGSILIDFEDSVPGSPCDEELITIKNRLCCPKDSSPLITILSKKLKDYRLAITCKECESIYKKNAEVS</sequence>
<comment type="caution">
    <text evidence="1">The sequence shown here is derived from an EMBL/GenBank/DDBJ whole genome shotgun (WGS) entry which is preliminary data.</text>
</comment>
<evidence type="ECO:0000313" key="1">
    <source>
        <dbReference type="EMBL" id="TDA20859.1"/>
    </source>
</evidence>
<dbReference type="RefSeq" id="WP_132279459.1">
    <property type="nucleotide sequence ID" value="NZ_JAOBST010000019.1"/>
</dbReference>
<organism evidence="1 2">
    <name type="scientific">Extibacter muris</name>
    <dbReference type="NCBI Taxonomy" id="1796622"/>
    <lineage>
        <taxon>Bacteria</taxon>
        <taxon>Bacillati</taxon>
        <taxon>Bacillota</taxon>
        <taxon>Clostridia</taxon>
        <taxon>Lachnospirales</taxon>
        <taxon>Lachnospiraceae</taxon>
        <taxon>Extibacter</taxon>
    </lineage>
</organism>
<keyword evidence="2" id="KW-1185">Reference proteome</keyword>
<evidence type="ECO:0000313" key="2">
    <source>
        <dbReference type="Proteomes" id="UP000295710"/>
    </source>
</evidence>
<accession>A0A4R4FDM9</accession>
<gene>
    <name evidence="1" type="ORF">E1963_14695</name>
</gene>
<name>A0A4R4FDM9_9FIRM</name>
<reference evidence="1 2" key="1">
    <citation type="journal article" date="2016" name="Nat. Microbiol.">
        <title>The Mouse Intestinal Bacterial Collection (miBC) provides host-specific insight into cultured diversity and functional potential of the gut microbiota.</title>
        <authorList>
            <person name="Lagkouvardos I."/>
            <person name="Pukall R."/>
            <person name="Abt B."/>
            <person name="Foesel B.U."/>
            <person name="Meier-Kolthoff J.P."/>
            <person name="Kumar N."/>
            <person name="Bresciani A."/>
            <person name="Martinez I."/>
            <person name="Just S."/>
            <person name="Ziegler C."/>
            <person name="Brugiroux S."/>
            <person name="Garzetti D."/>
            <person name="Wenning M."/>
            <person name="Bui T.P."/>
            <person name="Wang J."/>
            <person name="Hugenholtz F."/>
            <person name="Plugge C.M."/>
            <person name="Peterson D.A."/>
            <person name="Hornef M.W."/>
            <person name="Baines J.F."/>
            <person name="Smidt H."/>
            <person name="Walter J."/>
            <person name="Kristiansen K."/>
            <person name="Nielsen H.B."/>
            <person name="Haller D."/>
            <person name="Overmann J."/>
            <person name="Stecher B."/>
            <person name="Clavel T."/>
        </authorList>
    </citation>
    <scope>NUCLEOTIDE SEQUENCE [LARGE SCALE GENOMIC DNA]</scope>
    <source>
        <strain evidence="1 2">DSM 28560</strain>
    </source>
</reference>
<dbReference type="EMBL" id="SMMX01000014">
    <property type="protein sequence ID" value="TDA20859.1"/>
    <property type="molecule type" value="Genomic_DNA"/>
</dbReference>